<comment type="caution">
    <text evidence="4">The sequence shown here is derived from an EMBL/GenBank/DDBJ whole genome shotgun (WGS) entry which is preliminary data.</text>
</comment>
<dbReference type="Proteomes" id="UP001139333">
    <property type="component" value="Unassembled WGS sequence"/>
</dbReference>
<dbReference type="AlphaFoldDB" id="A0A9X1ZIL3"/>
<protein>
    <submittedName>
        <fullName evidence="4">Sigma D regulator</fullName>
    </submittedName>
</protein>
<dbReference type="GO" id="GO:0006355">
    <property type="term" value="P:regulation of DNA-templated transcription"/>
    <property type="evidence" value="ECO:0007669"/>
    <property type="project" value="InterPro"/>
</dbReference>
<organism evidence="4 5">
    <name type="scientific">Shewanella gaetbuli</name>
    <dbReference type="NCBI Taxonomy" id="220752"/>
    <lineage>
        <taxon>Bacteria</taxon>
        <taxon>Pseudomonadati</taxon>
        <taxon>Pseudomonadota</taxon>
        <taxon>Gammaproteobacteria</taxon>
        <taxon>Alteromonadales</taxon>
        <taxon>Shewanellaceae</taxon>
        <taxon>Shewanella</taxon>
    </lineage>
</organism>
<evidence type="ECO:0000313" key="5">
    <source>
        <dbReference type="Proteomes" id="UP001139333"/>
    </source>
</evidence>
<dbReference type="InterPro" id="IPR038309">
    <property type="entry name" value="Rsd/AlgQ_sf"/>
</dbReference>
<accession>A0A9X1ZIL3</accession>
<dbReference type="RefSeq" id="WP_248994836.1">
    <property type="nucleotide sequence ID" value="NZ_JAKIKP010000003.1"/>
</dbReference>
<evidence type="ECO:0000256" key="3">
    <source>
        <dbReference type="RuleBase" id="RU004409"/>
    </source>
</evidence>
<dbReference type="NCBIfam" id="NF008723">
    <property type="entry name" value="PRK11718.1"/>
    <property type="match status" value="1"/>
</dbReference>
<sequence length="155" mass="17678">MLTKLEKAEQRWGGANKLIDQWLTHRRNLLIKYFAIAGLAPTSTSNNSLPDTNQIKDFCQQLVDYVSEGHFEVYDKVVSECGTHGEASRETAQKLLPMISESTDTALDFNDKYTESTDDKVLYQLDTDLAKLAQAMESRFEYEDQLLEVLHSKHS</sequence>
<evidence type="ECO:0000256" key="2">
    <source>
        <dbReference type="ARBA" id="ARBA00023163"/>
    </source>
</evidence>
<keyword evidence="5" id="KW-1185">Reference proteome</keyword>
<reference evidence="4" key="1">
    <citation type="submission" date="2022-01" db="EMBL/GenBank/DDBJ databases">
        <title>Whole genome-based taxonomy of the Shewanellaceae.</title>
        <authorList>
            <person name="Martin-Rodriguez A.J."/>
        </authorList>
    </citation>
    <scope>NUCLEOTIDE SEQUENCE</scope>
    <source>
        <strain evidence="4">DSM 16422</strain>
    </source>
</reference>
<name>A0A9X1ZIL3_9GAMM</name>
<comment type="similarity">
    <text evidence="3">Belongs to the Rsd/AlgQ family.</text>
</comment>
<dbReference type="PIRSF" id="PIRSF016548">
    <property type="entry name" value="Rsd_AlgQ"/>
    <property type="match status" value="1"/>
</dbReference>
<dbReference type="InterPro" id="IPR007448">
    <property type="entry name" value="Sigma70_reg_Rsd_AlgQ"/>
</dbReference>
<evidence type="ECO:0000256" key="1">
    <source>
        <dbReference type="ARBA" id="ARBA00023015"/>
    </source>
</evidence>
<keyword evidence="2 3" id="KW-0804">Transcription</keyword>
<keyword evidence="1 3" id="KW-0805">Transcription regulation</keyword>
<gene>
    <name evidence="4" type="primary">rsd</name>
    <name evidence="4" type="ORF">L2672_05520</name>
</gene>
<evidence type="ECO:0000313" key="4">
    <source>
        <dbReference type="EMBL" id="MCL1142151.1"/>
    </source>
</evidence>
<dbReference type="Pfam" id="PF04353">
    <property type="entry name" value="Rsd_AlgQ"/>
    <property type="match status" value="1"/>
</dbReference>
<proteinExistence type="inferred from homology"/>
<dbReference type="Gene3D" id="1.20.120.1370">
    <property type="entry name" value="Regulator of RNA polymerase sigma(70) subunit, domain 4"/>
    <property type="match status" value="1"/>
</dbReference>
<dbReference type="EMBL" id="JAKIKP010000003">
    <property type="protein sequence ID" value="MCL1142151.1"/>
    <property type="molecule type" value="Genomic_DNA"/>
</dbReference>